<keyword evidence="2" id="KW-1185">Reference proteome</keyword>
<name>A0AAJ0B600_9PEZI</name>
<gene>
    <name evidence="1" type="ORF">QBC47DRAFT_363898</name>
</gene>
<reference evidence="1" key="1">
    <citation type="submission" date="2023-06" db="EMBL/GenBank/DDBJ databases">
        <title>Genome-scale phylogeny and comparative genomics of the fungal order Sordariales.</title>
        <authorList>
            <consortium name="Lawrence Berkeley National Laboratory"/>
            <person name="Hensen N."/>
            <person name="Bonometti L."/>
            <person name="Westerberg I."/>
            <person name="Brannstrom I.O."/>
            <person name="Guillou S."/>
            <person name="Cros-Aarteil S."/>
            <person name="Calhoun S."/>
            <person name="Haridas S."/>
            <person name="Kuo A."/>
            <person name="Mondo S."/>
            <person name="Pangilinan J."/>
            <person name="Riley R."/>
            <person name="Labutti K."/>
            <person name="Andreopoulos B."/>
            <person name="Lipzen A."/>
            <person name="Chen C."/>
            <person name="Yanf M."/>
            <person name="Daum C."/>
            <person name="Ng V."/>
            <person name="Clum A."/>
            <person name="Steindorff A."/>
            <person name="Ohm R."/>
            <person name="Martin F."/>
            <person name="Silar P."/>
            <person name="Natvig D."/>
            <person name="Lalanne C."/>
            <person name="Gautier V."/>
            <person name="Ament-Velasquez S.L."/>
            <person name="Kruys A."/>
            <person name="Hutchinson M.I."/>
            <person name="Powell A.J."/>
            <person name="Barry K."/>
            <person name="Miller A.N."/>
            <person name="Grigoriev I.V."/>
            <person name="Debuchy R."/>
            <person name="Gladieux P."/>
            <person name="Thoren M.H."/>
            <person name="Johannesson H."/>
        </authorList>
    </citation>
    <scope>NUCLEOTIDE SEQUENCE</scope>
    <source>
        <strain evidence="1">PSN4</strain>
    </source>
</reference>
<dbReference type="Pfam" id="PF14022">
    <property type="entry name" value="DUF4238"/>
    <property type="match status" value="1"/>
</dbReference>
<dbReference type="Proteomes" id="UP001239445">
    <property type="component" value="Unassembled WGS sequence"/>
</dbReference>
<sequence length="759" mass="87308">MEHKQYQHFVPQFLLRNFAHPYKPAGGRKKGGKRRDENGLYFGESVVRNVDLTVDPPVICEKPIKRILGQMNMYENTTKTSKRERNLEQLFSRLEDQASRIFRKITKAYETTQTEQPVRLTRQERDLIRKFLFLLKYRSSGYHKRFYLDAPEDYMLDDRELMREYMAEKGYQHPMDVWYDNIEAIINLEMDPEGKWMKELPKHMYPDDAFGFVAHCQGYYMAICTPSAPDSEFVLTDVSYGIFEGPSTFAKDVNTGKVEGSAHTPLHMFAPVSPKLMIVLRAFVLPDPLEDASDAAVRASREMTRDAVLTSVYGCEVRGLLYDLPIAKARNSYTRVVDGRIERKEGSDGRRKKDDVFFFSIFPIDGDYVNTINSFLLDHLGICTSVVFESADVFAKTLEWFLCDPACKGKIDSGVVDDPRMAAFKKLEVVSRALGSTKETYWPSAVPPDVYDYESYRLGFLEIHRQWKKVAVDGERDIDLRLLANLAGRMRVPMDEAAGPPLPDLFKNYDRLGGNPHAMLVDMQQSARMWVLRVKIDSWSKGVDESIRERNRDLLVDAYLRLPPRRVYLYVKVCRQVMVDGYHSELFGSDSCGDAIGPEDVLTHVHDLVSPESRMSRLVYNAAMVDIQSRLHSWSSDIWDRDALRNPFLLPRIVELIGFVVNKLGYIRECGIPEVENMAKTTQLEILQKGIYRQNQRGGLSILGMFVEEGEIIELLTRTAVRAKFGRLLRDKVKEPLRGKLQVALFDFAYPTPPQEWYS</sequence>
<evidence type="ECO:0000313" key="1">
    <source>
        <dbReference type="EMBL" id="KAK1752334.1"/>
    </source>
</evidence>
<accession>A0AAJ0B600</accession>
<dbReference type="InterPro" id="IPR025332">
    <property type="entry name" value="DUF4238"/>
</dbReference>
<dbReference type="AlphaFoldDB" id="A0AAJ0B600"/>
<evidence type="ECO:0008006" key="3">
    <source>
        <dbReference type="Google" id="ProtNLM"/>
    </source>
</evidence>
<comment type="caution">
    <text evidence="1">The sequence shown here is derived from an EMBL/GenBank/DDBJ whole genome shotgun (WGS) entry which is preliminary data.</text>
</comment>
<evidence type="ECO:0000313" key="2">
    <source>
        <dbReference type="Proteomes" id="UP001239445"/>
    </source>
</evidence>
<dbReference type="EMBL" id="MU839840">
    <property type="protein sequence ID" value="KAK1752334.1"/>
    <property type="molecule type" value="Genomic_DNA"/>
</dbReference>
<protein>
    <recommendedName>
        <fullName evidence="3">DUF4238 domain-containing protein</fullName>
    </recommendedName>
</protein>
<proteinExistence type="predicted"/>
<organism evidence="1 2">
    <name type="scientific">Echria macrotheca</name>
    <dbReference type="NCBI Taxonomy" id="438768"/>
    <lineage>
        <taxon>Eukaryota</taxon>
        <taxon>Fungi</taxon>
        <taxon>Dikarya</taxon>
        <taxon>Ascomycota</taxon>
        <taxon>Pezizomycotina</taxon>
        <taxon>Sordariomycetes</taxon>
        <taxon>Sordariomycetidae</taxon>
        <taxon>Sordariales</taxon>
        <taxon>Schizotheciaceae</taxon>
        <taxon>Echria</taxon>
    </lineage>
</organism>